<dbReference type="AlphaFoldDB" id="A0A2G9IAX2"/>
<comment type="caution">
    <text evidence="1">The sequence shown here is derived from an EMBL/GenBank/DDBJ whole genome shotgun (WGS) entry which is preliminary data.</text>
</comment>
<gene>
    <name evidence="1" type="ORF">CDL12_00342</name>
</gene>
<name>A0A2G9IAX2_9LAMI</name>
<evidence type="ECO:0000313" key="1">
    <source>
        <dbReference type="EMBL" id="PIN26901.1"/>
    </source>
</evidence>
<sequence length="73" mass="8404">MNYKKRSILFITFIIYIVLVSKVHVDATRILSNDFSESNHLVMFSIMPQNAKETMSYWFQQLASGPSHRGAGH</sequence>
<proteinExistence type="predicted"/>
<dbReference type="OrthoDB" id="908966at2759"/>
<organism evidence="1 2">
    <name type="scientific">Handroanthus impetiginosus</name>
    <dbReference type="NCBI Taxonomy" id="429701"/>
    <lineage>
        <taxon>Eukaryota</taxon>
        <taxon>Viridiplantae</taxon>
        <taxon>Streptophyta</taxon>
        <taxon>Embryophyta</taxon>
        <taxon>Tracheophyta</taxon>
        <taxon>Spermatophyta</taxon>
        <taxon>Magnoliopsida</taxon>
        <taxon>eudicotyledons</taxon>
        <taxon>Gunneridae</taxon>
        <taxon>Pentapetalae</taxon>
        <taxon>asterids</taxon>
        <taxon>lamiids</taxon>
        <taxon>Lamiales</taxon>
        <taxon>Bignoniaceae</taxon>
        <taxon>Crescentiina</taxon>
        <taxon>Tabebuia alliance</taxon>
        <taxon>Handroanthus</taxon>
    </lineage>
</organism>
<accession>A0A2G9IAX2</accession>
<evidence type="ECO:0000313" key="2">
    <source>
        <dbReference type="Proteomes" id="UP000231279"/>
    </source>
</evidence>
<dbReference type="InterPro" id="IPR040273">
    <property type="entry name" value="PIP1"/>
</dbReference>
<dbReference type="PANTHER" id="PTHR37245:SF4">
    <property type="entry name" value="PAMP-INDUCED SECRETED PEPTIDE 1"/>
    <property type="match status" value="1"/>
</dbReference>
<dbReference type="Proteomes" id="UP000231279">
    <property type="component" value="Unassembled WGS sequence"/>
</dbReference>
<dbReference type="EMBL" id="NKXS01000033">
    <property type="protein sequence ID" value="PIN26901.1"/>
    <property type="molecule type" value="Genomic_DNA"/>
</dbReference>
<protein>
    <submittedName>
        <fullName evidence="1">Uncharacterized protein</fullName>
    </submittedName>
</protein>
<dbReference type="GO" id="GO:0006952">
    <property type="term" value="P:defense response"/>
    <property type="evidence" value="ECO:0007669"/>
    <property type="project" value="InterPro"/>
</dbReference>
<reference evidence="2" key="1">
    <citation type="journal article" date="2018" name="Gigascience">
        <title>Genome assembly of the Pink Ipe (Handroanthus impetiginosus, Bignoniaceae), a highly valued, ecologically keystone Neotropical timber forest tree.</title>
        <authorList>
            <person name="Silva-Junior O.B."/>
            <person name="Grattapaglia D."/>
            <person name="Novaes E."/>
            <person name="Collevatti R.G."/>
        </authorList>
    </citation>
    <scope>NUCLEOTIDE SEQUENCE [LARGE SCALE GENOMIC DNA]</scope>
    <source>
        <strain evidence="2">cv. UFG-1</strain>
    </source>
</reference>
<keyword evidence="2" id="KW-1185">Reference proteome</keyword>
<dbReference type="PANTHER" id="PTHR37245">
    <property type="entry name" value="PAMP-INDUCED SECRETED PEPTIDE 1"/>
    <property type="match status" value="1"/>
</dbReference>